<evidence type="ECO:0000259" key="9">
    <source>
        <dbReference type="Pfam" id="PF13515"/>
    </source>
</evidence>
<comment type="similarity">
    <text evidence="6">Belongs to the YccS/YhfK family.</text>
</comment>
<feature type="transmembrane region" description="Helical" evidence="7">
    <location>
        <begin position="529"/>
        <end position="551"/>
    </location>
</feature>
<organism evidence="10 11">
    <name type="scientific">Oligella urethralis DNF00040</name>
    <dbReference type="NCBI Taxonomy" id="1401065"/>
    <lineage>
        <taxon>Bacteria</taxon>
        <taxon>Pseudomonadati</taxon>
        <taxon>Pseudomonadota</taxon>
        <taxon>Betaproteobacteria</taxon>
        <taxon>Burkholderiales</taxon>
        <taxon>Alcaligenaceae</taxon>
        <taxon>Oligella</taxon>
    </lineage>
</organism>
<feature type="transmembrane region" description="Helical" evidence="7">
    <location>
        <begin position="118"/>
        <end position="135"/>
    </location>
</feature>
<gene>
    <name evidence="10" type="ORF">HMPREF2130_10545</name>
</gene>
<sequence length="750" mass="85354">MHIASDTLNKFIHSPELYFGLRKAFGLFVAVVVFVGLLQDYAHGVAFASGVLAMSIVDPPAAYSLRARSNELLSTLLLCSAGTFLVNLVGPYPAISWIVVTLLVFFYTILAGYGKSGMLIGFAALLAVLINHNFVKPFDEAMIHSVLTLLGCTSYWFFSLSISYVFRKYEQRLIIATALYATADYMLARARLYDMERDLDQSFHQLISQTSRMIEAQQAARDMILRHLPSADESSSYEQRTRLWNIFNRMVAIMDNMVATHTDYQFLREKLGEHDALLFMRDTLVILSTTLQHAATDLIRNEPLSYRSSVKAELRALEFEIEQFRAQNLPQEDPEIYGLVIQIYRRLRNTHFNVEEISNNLRYVKNFQGPPDPRQSGLQRTASAKEAITISPSLLQFRSTNDYSLSRLVNQLKDGLRSPIVRYSLRVTAAVLLVQLGTALALLAPIDGDTYQNLSNHSNWILVTVLLIMRPGFTLTQQRTSWRLIGTLIGCVITIGLFAITHNDIVILTMMFIAMILGNTYIKDNFKLGSVFITVYILIGFHYLTPGFYWLVGERALDTAIASVITFLFSFLLPWWEKDQLPRYVSNTIDALYHYLHDTIAHVRVLQALPKDQRMVEPTEPTLLAMQLSRKKMQDAFALFTDSLNRMMSEPDRRQMDIIRLNRILLEADALASQINSMVPLMSQFDDIPTDLEKNIDYVYNMLTLKPFEGQDEPPPLESGQDYISMRFPMKQMYKASQVLKQEATAMGLG</sequence>
<proteinExistence type="inferred from homology"/>
<evidence type="ECO:0000256" key="5">
    <source>
        <dbReference type="ARBA" id="ARBA00023136"/>
    </source>
</evidence>
<dbReference type="eggNOG" id="COG1289">
    <property type="taxonomic scope" value="Bacteria"/>
</dbReference>
<keyword evidence="11" id="KW-1185">Reference proteome</keyword>
<feature type="transmembrane region" description="Helical" evidence="7">
    <location>
        <begin position="557"/>
        <end position="576"/>
    </location>
</feature>
<feature type="transmembrane region" description="Helical" evidence="7">
    <location>
        <begin position="423"/>
        <end position="446"/>
    </location>
</feature>
<evidence type="ECO:0000256" key="6">
    <source>
        <dbReference type="ARBA" id="ARBA00043993"/>
    </source>
</evidence>
<dbReference type="EMBL" id="JRNI01000078">
    <property type="protein sequence ID" value="KGF26154.1"/>
    <property type="molecule type" value="Genomic_DNA"/>
</dbReference>
<dbReference type="Pfam" id="PF12805">
    <property type="entry name" value="FUSC-like"/>
    <property type="match status" value="1"/>
</dbReference>
<evidence type="ECO:0000256" key="4">
    <source>
        <dbReference type="ARBA" id="ARBA00022989"/>
    </source>
</evidence>
<feature type="transmembrane region" description="Helical" evidence="7">
    <location>
        <begin position="458"/>
        <end position="475"/>
    </location>
</feature>
<dbReference type="OrthoDB" id="8670769at2"/>
<feature type="domain" description="Integral membrane protein YccS N-terminal" evidence="8">
    <location>
        <begin position="72"/>
        <end position="349"/>
    </location>
</feature>
<dbReference type="RefSeq" id="WP_018026474.1">
    <property type="nucleotide sequence ID" value="NZ_JRNI01000078.1"/>
</dbReference>
<evidence type="ECO:0000313" key="11">
    <source>
        <dbReference type="Proteomes" id="UP000029629"/>
    </source>
</evidence>
<feature type="transmembrane region" description="Helical" evidence="7">
    <location>
        <begin position="505"/>
        <end position="522"/>
    </location>
</feature>
<keyword evidence="5 7" id="KW-0472">Membrane</keyword>
<keyword evidence="3 7" id="KW-0812">Transmembrane</keyword>
<evidence type="ECO:0000313" key="10">
    <source>
        <dbReference type="EMBL" id="KGF26154.1"/>
    </source>
</evidence>
<feature type="domain" description="Integral membrane bound transporter" evidence="9">
    <location>
        <begin position="456"/>
        <end position="569"/>
    </location>
</feature>
<dbReference type="InterPro" id="IPR032692">
    <property type="entry name" value="YccS_N"/>
</dbReference>
<evidence type="ECO:0000256" key="3">
    <source>
        <dbReference type="ARBA" id="ARBA00022692"/>
    </source>
</evidence>
<feature type="transmembrane region" description="Helical" evidence="7">
    <location>
        <begin position="141"/>
        <end position="166"/>
    </location>
</feature>
<dbReference type="AlphaFoldDB" id="A0A096AYN5"/>
<comment type="subcellular location">
    <subcellularLocation>
        <location evidence="1">Cell membrane</location>
        <topology evidence="1">Multi-pass membrane protein</topology>
    </subcellularLocation>
</comment>
<feature type="transmembrane region" description="Helical" evidence="7">
    <location>
        <begin position="482"/>
        <end position="499"/>
    </location>
</feature>
<protein>
    <submittedName>
        <fullName evidence="10">Uncharacterized protein</fullName>
    </submittedName>
</protein>
<dbReference type="PANTHER" id="PTHR30509">
    <property type="entry name" value="P-HYDROXYBENZOIC ACID EFFLUX PUMP SUBUNIT-RELATED"/>
    <property type="match status" value="1"/>
</dbReference>
<keyword evidence="4 7" id="KW-1133">Transmembrane helix</keyword>
<dbReference type="PANTHER" id="PTHR30509:SF9">
    <property type="entry name" value="MULTIDRUG RESISTANCE PROTEIN MDTO"/>
    <property type="match status" value="1"/>
</dbReference>
<evidence type="ECO:0000256" key="1">
    <source>
        <dbReference type="ARBA" id="ARBA00004651"/>
    </source>
</evidence>
<dbReference type="Pfam" id="PF13515">
    <property type="entry name" value="FUSC_2"/>
    <property type="match status" value="1"/>
</dbReference>
<evidence type="ECO:0000259" key="8">
    <source>
        <dbReference type="Pfam" id="PF12805"/>
    </source>
</evidence>
<accession>A0A096AYN5</accession>
<dbReference type="InterPro" id="IPR049453">
    <property type="entry name" value="Memb_transporter_dom"/>
</dbReference>
<keyword evidence="2" id="KW-1003">Cell membrane</keyword>
<feature type="transmembrane region" description="Helical" evidence="7">
    <location>
        <begin position="21"/>
        <end position="39"/>
    </location>
</feature>
<dbReference type="Proteomes" id="UP000029629">
    <property type="component" value="Unassembled WGS sequence"/>
</dbReference>
<feature type="transmembrane region" description="Helical" evidence="7">
    <location>
        <begin position="95"/>
        <end position="113"/>
    </location>
</feature>
<name>A0A096AYN5_9BURK</name>
<dbReference type="GO" id="GO:0005886">
    <property type="term" value="C:plasma membrane"/>
    <property type="evidence" value="ECO:0007669"/>
    <property type="project" value="UniProtKB-SubCell"/>
</dbReference>
<comment type="caution">
    <text evidence="10">The sequence shown here is derived from an EMBL/GenBank/DDBJ whole genome shotgun (WGS) entry which is preliminary data.</text>
</comment>
<reference evidence="10 11" key="1">
    <citation type="submission" date="2014-07" db="EMBL/GenBank/DDBJ databases">
        <authorList>
            <person name="McCorrison J."/>
            <person name="Sanka R."/>
            <person name="Torralba M."/>
            <person name="Gillis M."/>
            <person name="Haft D.H."/>
            <person name="Methe B."/>
            <person name="Sutton G."/>
            <person name="Nelson K.E."/>
        </authorList>
    </citation>
    <scope>NUCLEOTIDE SEQUENCE [LARGE SCALE GENOMIC DNA]</scope>
    <source>
        <strain evidence="10 11">DNF00040</strain>
    </source>
</reference>
<evidence type="ECO:0000256" key="2">
    <source>
        <dbReference type="ARBA" id="ARBA00022475"/>
    </source>
</evidence>
<dbReference type="GeneID" id="93427406"/>
<evidence type="ECO:0000256" key="7">
    <source>
        <dbReference type="SAM" id="Phobius"/>
    </source>
</evidence>